<protein>
    <submittedName>
        <fullName evidence="2">Uncharacterized protein</fullName>
    </submittedName>
</protein>
<keyword evidence="3" id="KW-1185">Reference proteome</keyword>
<reference evidence="2 3" key="1">
    <citation type="submission" date="2018-02" db="EMBL/GenBank/DDBJ databases">
        <title>Draft genome sequence of Ochrobactrum oryzae found in Brazil.</title>
        <authorList>
            <person name="Cerdeira L."/>
            <person name="Andrade F."/>
            <person name="Zacariotto T."/>
            <person name="Barbosa B."/>
            <person name="Santos S."/>
            <person name="Cassetari V."/>
            <person name="Lincopan N."/>
        </authorList>
    </citation>
    <scope>NUCLEOTIDE SEQUENCE [LARGE SCALE GENOMIC DNA]</scope>
    <source>
        <strain evidence="2 3">OA447</strain>
    </source>
</reference>
<gene>
    <name evidence="2" type="ORF">C3731_17665</name>
</gene>
<dbReference type="AlphaFoldDB" id="A0A2S7IW82"/>
<proteinExistence type="predicted"/>
<feature type="transmembrane region" description="Helical" evidence="1">
    <location>
        <begin position="6"/>
        <end position="31"/>
    </location>
</feature>
<comment type="caution">
    <text evidence="2">The sequence shown here is derived from an EMBL/GenBank/DDBJ whole genome shotgun (WGS) entry which is preliminary data.</text>
</comment>
<dbReference type="EMBL" id="PTRC01000033">
    <property type="protein sequence ID" value="PQA72226.1"/>
    <property type="molecule type" value="Genomic_DNA"/>
</dbReference>
<accession>A0A2S7IW82</accession>
<keyword evidence="1" id="KW-1133">Transmembrane helix</keyword>
<dbReference type="Proteomes" id="UP000238493">
    <property type="component" value="Unassembled WGS sequence"/>
</dbReference>
<organism evidence="2 3">
    <name type="scientific">Brucella oryzae</name>
    <dbReference type="NCBI Taxonomy" id="335286"/>
    <lineage>
        <taxon>Bacteria</taxon>
        <taxon>Pseudomonadati</taxon>
        <taxon>Pseudomonadota</taxon>
        <taxon>Alphaproteobacteria</taxon>
        <taxon>Hyphomicrobiales</taxon>
        <taxon>Brucellaceae</taxon>
        <taxon>Brucella/Ochrobactrum group</taxon>
        <taxon>Brucella</taxon>
    </lineage>
</organism>
<evidence type="ECO:0000256" key="1">
    <source>
        <dbReference type="SAM" id="Phobius"/>
    </source>
</evidence>
<keyword evidence="1" id="KW-0812">Transmembrane</keyword>
<evidence type="ECO:0000313" key="2">
    <source>
        <dbReference type="EMBL" id="PQA72226.1"/>
    </source>
</evidence>
<name>A0A2S7IW82_9HYPH</name>
<sequence>MDQLFSPWLLIAVALFSMIAGLMNIVSVIFLRNRLFDLESMIIWKWSEAPWWTRIEPENSFQANLAQTLLKRECQHCVCNNNACQSGVTEKEN</sequence>
<evidence type="ECO:0000313" key="3">
    <source>
        <dbReference type="Proteomes" id="UP000238493"/>
    </source>
</evidence>
<keyword evidence="1" id="KW-0472">Membrane</keyword>